<accession>A0A4S8SAN2</accession>
<feature type="region of interest" description="Disordered" evidence="7">
    <location>
        <begin position="63"/>
        <end position="85"/>
    </location>
</feature>
<dbReference type="Proteomes" id="UP000304951">
    <property type="component" value="Unassembled WGS sequence"/>
</dbReference>
<sequence length="513" mass="57969">DSIIVQVDRQDASIEAGRKEAGLCPQESVGLSDMQVFRRVKCDERRPHCRRCTSTGRKCDYDSSLSPQSVTSGTSVTESPVSNPRLSPCLDEQEGRALDFFRSVTLPQVAGTNHRDFWGRLILQGAHFDEATYHALLALSSVHENYVSGKDAGARLDAFALKQYNMAIRDHLDVLTVLSRSDEVERPFILPCSIIFICIELMQNHFKSAILLLKNTFTALSMLQARDKERSLDHIRTGSTDQELLLSRLQFQARALVGLKWGHTYRLRPIIAHADIPPRFSSVGEAKDCFHTQTYIHGPSGKTKDSPEKPDWPSRYKSALDAYLSSHTSPLSLEDNHRLRLIEIHLLTIPLVPKLNGPNSSSNLVDEMRWDQYTSAFSKILDLVASTIYDLDTHLAPSFSLDFGIIGPLGILTSRCRDPSLRRKAIHLLRIYNRQEGMWHSSLTANVAERLVKIEEAGLVEVEHCTDIPLAARVSEVRLHHDLDQQHVMLCYSRQQSAMESVRIHVQEKIAYW</sequence>
<reference evidence="9 10" key="1">
    <citation type="submission" date="2018-10" db="EMBL/GenBank/DDBJ databases">
        <title>Fifty Aureobasidium pullulans genomes reveal a recombining polyextremotolerant generalist.</title>
        <authorList>
            <person name="Gostincar C."/>
            <person name="Turk M."/>
            <person name="Zajc J."/>
            <person name="Gunde-Cimerman N."/>
        </authorList>
    </citation>
    <scope>NUCLEOTIDE SEQUENCE [LARGE SCALE GENOMIC DNA]</scope>
    <source>
        <strain evidence="9 10">EXF-11900</strain>
    </source>
</reference>
<evidence type="ECO:0000256" key="1">
    <source>
        <dbReference type="ARBA" id="ARBA00022723"/>
    </source>
</evidence>
<dbReference type="InterPro" id="IPR001138">
    <property type="entry name" value="Zn2Cys6_DnaBD"/>
</dbReference>
<keyword evidence="6" id="KW-0539">Nucleus</keyword>
<dbReference type="SUPFAM" id="SSF57701">
    <property type="entry name" value="Zn2/Cys6 DNA-binding domain"/>
    <property type="match status" value="1"/>
</dbReference>
<evidence type="ECO:0000256" key="4">
    <source>
        <dbReference type="ARBA" id="ARBA00023125"/>
    </source>
</evidence>
<evidence type="ECO:0000256" key="5">
    <source>
        <dbReference type="ARBA" id="ARBA00023163"/>
    </source>
</evidence>
<evidence type="ECO:0000256" key="6">
    <source>
        <dbReference type="ARBA" id="ARBA00023242"/>
    </source>
</evidence>
<keyword evidence="4" id="KW-0238">DNA-binding</keyword>
<name>A0A4S8SAN2_AURPU</name>
<proteinExistence type="predicted"/>
<evidence type="ECO:0000256" key="2">
    <source>
        <dbReference type="ARBA" id="ARBA00022833"/>
    </source>
</evidence>
<dbReference type="InterPro" id="IPR036864">
    <property type="entry name" value="Zn2-C6_fun-type_DNA-bd_sf"/>
</dbReference>
<organism evidence="9 10">
    <name type="scientific">Aureobasidium pullulans</name>
    <name type="common">Black yeast</name>
    <name type="synonym">Pullularia pullulans</name>
    <dbReference type="NCBI Taxonomy" id="5580"/>
    <lineage>
        <taxon>Eukaryota</taxon>
        <taxon>Fungi</taxon>
        <taxon>Dikarya</taxon>
        <taxon>Ascomycota</taxon>
        <taxon>Pezizomycotina</taxon>
        <taxon>Dothideomycetes</taxon>
        <taxon>Dothideomycetidae</taxon>
        <taxon>Dothideales</taxon>
        <taxon>Saccotheciaceae</taxon>
        <taxon>Aureobasidium</taxon>
    </lineage>
</organism>
<dbReference type="GO" id="GO:0003677">
    <property type="term" value="F:DNA binding"/>
    <property type="evidence" value="ECO:0007669"/>
    <property type="project" value="UniProtKB-KW"/>
</dbReference>
<dbReference type="Pfam" id="PF00172">
    <property type="entry name" value="Zn_clus"/>
    <property type="match status" value="1"/>
</dbReference>
<protein>
    <recommendedName>
        <fullName evidence="8">Zn(2)-C6 fungal-type domain-containing protein</fullName>
    </recommendedName>
</protein>
<dbReference type="PANTHER" id="PTHR36206:SF12">
    <property type="entry name" value="ASPERCRYPTIN BIOSYNTHESIS CLUSTER-SPECIFIC TRANSCRIPTION REGULATOR ATNN-RELATED"/>
    <property type="match status" value="1"/>
</dbReference>
<keyword evidence="2" id="KW-0862">Zinc</keyword>
<keyword evidence="5" id="KW-0804">Transcription</keyword>
<dbReference type="GO" id="GO:0008270">
    <property type="term" value="F:zinc ion binding"/>
    <property type="evidence" value="ECO:0007669"/>
    <property type="project" value="InterPro"/>
</dbReference>
<evidence type="ECO:0000313" key="10">
    <source>
        <dbReference type="Proteomes" id="UP000304951"/>
    </source>
</evidence>
<dbReference type="Gene3D" id="4.10.240.10">
    <property type="entry name" value="Zn(2)-C6 fungal-type DNA-binding domain"/>
    <property type="match status" value="1"/>
</dbReference>
<gene>
    <name evidence="9" type="ORF">D6D28_07491</name>
</gene>
<dbReference type="EMBL" id="QZAF01000406">
    <property type="protein sequence ID" value="THV67431.1"/>
    <property type="molecule type" value="Genomic_DNA"/>
</dbReference>
<dbReference type="AlphaFoldDB" id="A0A4S8SAN2"/>
<keyword evidence="1" id="KW-0479">Metal-binding</keyword>
<keyword evidence="3" id="KW-0805">Transcription regulation</keyword>
<evidence type="ECO:0000256" key="7">
    <source>
        <dbReference type="SAM" id="MobiDB-lite"/>
    </source>
</evidence>
<dbReference type="CDD" id="cd00067">
    <property type="entry name" value="GAL4"/>
    <property type="match status" value="1"/>
</dbReference>
<feature type="non-terminal residue" evidence="9">
    <location>
        <position position="1"/>
    </location>
</feature>
<feature type="domain" description="Zn(2)-C6 fungal-type" evidence="8">
    <location>
        <begin position="38"/>
        <end position="65"/>
    </location>
</feature>
<evidence type="ECO:0000256" key="3">
    <source>
        <dbReference type="ARBA" id="ARBA00023015"/>
    </source>
</evidence>
<comment type="caution">
    <text evidence="9">The sequence shown here is derived from an EMBL/GenBank/DDBJ whole genome shotgun (WGS) entry which is preliminary data.</text>
</comment>
<evidence type="ECO:0000259" key="8">
    <source>
        <dbReference type="Pfam" id="PF00172"/>
    </source>
</evidence>
<dbReference type="GO" id="GO:0000981">
    <property type="term" value="F:DNA-binding transcription factor activity, RNA polymerase II-specific"/>
    <property type="evidence" value="ECO:0007669"/>
    <property type="project" value="InterPro"/>
</dbReference>
<evidence type="ECO:0000313" key="9">
    <source>
        <dbReference type="EMBL" id="THV67431.1"/>
    </source>
</evidence>
<dbReference type="PANTHER" id="PTHR36206">
    <property type="entry name" value="ASPERCRYPTIN BIOSYNTHESIS CLUSTER-SPECIFIC TRANSCRIPTION REGULATOR ATNN-RELATED"/>
    <property type="match status" value="1"/>
</dbReference>
<dbReference type="InterPro" id="IPR052360">
    <property type="entry name" value="Transcr_Regulatory_Proteins"/>
</dbReference>